<dbReference type="EMBL" id="JAIVFP010000001">
    <property type="protein sequence ID" value="MCI4682057.1"/>
    <property type="molecule type" value="Genomic_DNA"/>
</dbReference>
<dbReference type="PANTHER" id="PTHR30413:SF10">
    <property type="entry name" value="CAPSULE POLYSACCHARIDE EXPORT INNER-MEMBRANE PROTEIN CTRC"/>
    <property type="match status" value="1"/>
</dbReference>
<organism evidence="4 5">
    <name type="scientific">Candidatus Rhodoblastus alkanivorans</name>
    <dbReference type="NCBI Taxonomy" id="2954117"/>
    <lineage>
        <taxon>Bacteria</taxon>
        <taxon>Pseudomonadati</taxon>
        <taxon>Pseudomonadota</taxon>
        <taxon>Alphaproteobacteria</taxon>
        <taxon>Hyphomicrobiales</taxon>
        <taxon>Rhodoblastaceae</taxon>
        <taxon>Rhodoblastus</taxon>
    </lineage>
</organism>
<sequence length="274" mass="30027">MNAILNHMQNHGTLGQALSGFKAQAKVILALMVRDAVAKFGHESLGFFWIIGEPMTLTAGVMVMWSLSGSKEAAEVGVVPFALTGYSHITLWRHLIGRSILGITRNAPLFYLSRVKFFDVLLAGALLEIVAIFAAFLIVYTPLTLLGYVPVMHDPLLSIGGFLLTGWFGFAFGLVIAGISELNETAERFIHPAMYITIPATGIFTMQYWLPAKAQKVLAWSPLVNSMEMFRGGIFPPTMPVQYDVPYVIAWCVALTAIGVPFCNYAQRHANLDG</sequence>
<feature type="transmembrane region" description="Helical" evidence="3">
    <location>
        <begin position="245"/>
        <end position="266"/>
    </location>
</feature>
<keyword evidence="3" id="KW-0472">Membrane</keyword>
<keyword evidence="3" id="KW-1133">Transmembrane helix</keyword>
<evidence type="ECO:0000256" key="2">
    <source>
        <dbReference type="ARBA" id="ARBA00022448"/>
    </source>
</evidence>
<evidence type="ECO:0000313" key="4">
    <source>
        <dbReference type="EMBL" id="MCI4682057.1"/>
    </source>
</evidence>
<accession>A0ABS9Z5Y4</accession>
<gene>
    <name evidence="4" type="ORF">K2U94_04645</name>
</gene>
<protein>
    <submittedName>
        <fullName evidence="4">ABC transporter permease</fullName>
    </submittedName>
</protein>
<comment type="similarity">
    <text evidence="1">Belongs to the ABC-2 integral membrane protein family.</text>
</comment>
<evidence type="ECO:0000313" key="5">
    <source>
        <dbReference type="Proteomes" id="UP001139104"/>
    </source>
</evidence>
<evidence type="ECO:0000256" key="1">
    <source>
        <dbReference type="ARBA" id="ARBA00007783"/>
    </source>
</evidence>
<feature type="transmembrane region" description="Helical" evidence="3">
    <location>
        <begin position="117"/>
        <end position="143"/>
    </location>
</feature>
<dbReference type="Proteomes" id="UP001139104">
    <property type="component" value="Unassembled WGS sequence"/>
</dbReference>
<proteinExistence type="inferred from homology"/>
<dbReference type="RefSeq" id="WP_243066091.1">
    <property type="nucleotide sequence ID" value="NZ_JAIVFK010000002.1"/>
</dbReference>
<feature type="transmembrane region" description="Helical" evidence="3">
    <location>
        <begin position="155"/>
        <end position="177"/>
    </location>
</feature>
<dbReference type="PANTHER" id="PTHR30413">
    <property type="entry name" value="INNER MEMBRANE TRANSPORT PERMEASE"/>
    <property type="match status" value="1"/>
</dbReference>
<keyword evidence="2" id="KW-0813">Transport</keyword>
<comment type="caution">
    <text evidence="4">The sequence shown here is derived from an EMBL/GenBank/DDBJ whole genome shotgun (WGS) entry which is preliminary data.</text>
</comment>
<keyword evidence="5" id="KW-1185">Reference proteome</keyword>
<reference evidence="4" key="1">
    <citation type="journal article" date="2022" name="ISME J.">
        <title>Identification of active gaseous-alkane degraders at natural gas seeps.</title>
        <authorList>
            <person name="Farhan Ul Haque M."/>
            <person name="Hernandez M."/>
            <person name="Crombie A.T."/>
            <person name="Murrell J.C."/>
        </authorList>
    </citation>
    <scope>NUCLEOTIDE SEQUENCE</scope>
    <source>
        <strain evidence="4">PC2</strain>
    </source>
</reference>
<dbReference type="InterPro" id="IPR000412">
    <property type="entry name" value="ABC_2_transport"/>
</dbReference>
<evidence type="ECO:0000256" key="3">
    <source>
        <dbReference type="SAM" id="Phobius"/>
    </source>
</evidence>
<feature type="transmembrane region" description="Helical" evidence="3">
    <location>
        <begin position="44"/>
        <end position="65"/>
    </location>
</feature>
<dbReference type="PRINTS" id="PR00164">
    <property type="entry name" value="ABC2TRNSPORT"/>
</dbReference>
<feature type="transmembrane region" description="Helical" evidence="3">
    <location>
        <begin position="77"/>
        <end position="96"/>
    </location>
</feature>
<keyword evidence="3" id="KW-0812">Transmembrane</keyword>
<name>A0ABS9Z5Y4_9HYPH</name>
<feature type="transmembrane region" description="Helical" evidence="3">
    <location>
        <begin position="189"/>
        <end position="210"/>
    </location>
</feature>